<evidence type="ECO:0000313" key="2">
    <source>
        <dbReference type="EMBL" id="ORY54876.1"/>
    </source>
</evidence>
<feature type="region of interest" description="Disordered" evidence="1">
    <location>
        <begin position="72"/>
        <end position="104"/>
    </location>
</feature>
<dbReference type="InParanoid" id="A0A1Y2D717"/>
<sequence>MILGEGRKSRRQRRGRRCSRLLLLSSRLGELLVLALSKLHARARAQALLPCPLIRIIPRFWRKICWRVWRRRRSSNSKDSTTTTTFVRAERPNPLLPPSPQQQQ</sequence>
<name>A0A1Y2D717_9BASI</name>
<feature type="compositionally biased region" description="Pro residues" evidence="1">
    <location>
        <begin position="94"/>
        <end position="104"/>
    </location>
</feature>
<gene>
    <name evidence="2" type="ORF">BCR35DRAFT_310234</name>
</gene>
<evidence type="ECO:0000313" key="3">
    <source>
        <dbReference type="Proteomes" id="UP000193467"/>
    </source>
</evidence>
<proteinExistence type="predicted"/>
<comment type="caution">
    <text evidence="2">The sequence shown here is derived from an EMBL/GenBank/DDBJ whole genome shotgun (WGS) entry which is preliminary data.</text>
</comment>
<reference evidence="2 3" key="1">
    <citation type="submission" date="2016-07" db="EMBL/GenBank/DDBJ databases">
        <title>Pervasive Adenine N6-methylation of Active Genes in Fungi.</title>
        <authorList>
            <consortium name="DOE Joint Genome Institute"/>
            <person name="Mondo S.J."/>
            <person name="Dannebaum R.O."/>
            <person name="Kuo R.C."/>
            <person name="Labutti K."/>
            <person name="Haridas S."/>
            <person name="Kuo A."/>
            <person name="Salamov A."/>
            <person name="Ahrendt S.R."/>
            <person name="Lipzen A."/>
            <person name="Sullivan W."/>
            <person name="Andreopoulos W.B."/>
            <person name="Clum A."/>
            <person name="Lindquist E."/>
            <person name="Daum C."/>
            <person name="Ramamoorthy G.K."/>
            <person name="Gryganskyi A."/>
            <person name="Culley D."/>
            <person name="Magnuson J.K."/>
            <person name="James T.Y."/>
            <person name="O'Malley M.A."/>
            <person name="Stajich J.E."/>
            <person name="Spatafora J.W."/>
            <person name="Visel A."/>
            <person name="Grigoriev I.V."/>
        </authorList>
    </citation>
    <scope>NUCLEOTIDE SEQUENCE [LARGE SCALE GENOMIC DNA]</scope>
    <source>
        <strain evidence="2 3">62-1032</strain>
    </source>
</reference>
<accession>A0A1Y2D717</accession>
<evidence type="ECO:0000256" key="1">
    <source>
        <dbReference type="SAM" id="MobiDB-lite"/>
    </source>
</evidence>
<dbReference type="EMBL" id="MCGR01000094">
    <property type="protein sequence ID" value="ORY54876.1"/>
    <property type="molecule type" value="Genomic_DNA"/>
</dbReference>
<protein>
    <submittedName>
        <fullName evidence="2">Uncharacterized protein</fullName>
    </submittedName>
</protein>
<dbReference type="AlphaFoldDB" id="A0A1Y2D717"/>
<keyword evidence="3" id="KW-1185">Reference proteome</keyword>
<organism evidence="2 3">
    <name type="scientific">Leucosporidium creatinivorum</name>
    <dbReference type="NCBI Taxonomy" id="106004"/>
    <lineage>
        <taxon>Eukaryota</taxon>
        <taxon>Fungi</taxon>
        <taxon>Dikarya</taxon>
        <taxon>Basidiomycota</taxon>
        <taxon>Pucciniomycotina</taxon>
        <taxon>Microbotryomycetes</taxon>
        <taxon>Leucosporidiales</taxon>
        <taxon>Leucosporidium</taxon>
    </lineage>
</organism>
<dbReference type="Proteomes" id="UP000193467">
    <property type="component" value="Unassembled WGS sequence"/>
</dbReference>